<feature type="compositionally biased region" description="Basic and acidic residues" evidence="2">
    <location>
        <begin position="1"/>
        <end position="22"/>
    </location>
</feature>
<dbReference type="GO" id="GO:0097539">
    <property type="term" value="C:ciliary transition fiber"/>
    <property type="evidence" value="ECO:0007669"/>
    <property type="project" value="InterPro"/>
</dbReference>
<dbReference type="InterPro" id="IPR033561">
    <property type="entry name" value="FBF1"/>
</dbReference>
<dbReference type="PANTHER" id="PTHR33689:SF1">
    <property type="entry name" value="FAS-BINDING FACTOR 1"/>
    <property type="match status" value="1"/>
</dbReference>
<feature type="coiled-coil region" evidence="1">
    <location>
        <begin position="647"/>
        <end position="674"/>
    </location>
</feature>
<feature type="domain" description="Fas-binding factor 1 C-terminal" evidence="3">
    <location>
        <begin position="248"/>
        <end position="770"/>
    </location>
</feature>
<dbReference type="EMBL" id="CASHTH010003627">
    <property type="protein sequence ID" value="CAI8047354.1"/>
    <property type="molecule type" value="Genomic_DNA"/>
</dbReference>
<feature type="region of interest" description="Disordered" evidence="2">
    <location>
        <begin position="719"/>
        <end position="765"/>
    </location>
</feature>
<dbReference type="InterPro" id="IPR049390">
    <property type="entry name" value="FBF1_C"/>
</dbReference>
<feature type="coiled-coil region" evidence="1">
    <location>
        <begin position="474"/>
        <end position="600"/>
    </location>
</feature>
<dbReference type="PANTHER" id="PTHR33689">
    <property type="entry name" value="FAS-BINDING FACTOR 1"/>
    <property type="match status" value="1"/>
</dbReference>
<accession>A0AA35TG49</accession>
<protein>
    <submittedName>
        <fullName evidence="4">Fas-binding factor 1</fullName>
    </submittedName>
</protein>
<dbReference type="Proteomes" id="UP001174909">
    <property type="component" value="Unassembled WGS sequence"/>
</dbReference>
<feature type="coiled-coil region" evidence="1">
    <location>
        <begin position="385"/>
        <end position="448"/>
    </location>
</feature>
<gene>
    <name evidence="4" type="ORF">GBAR_LOCUS26168</name>
</gene>
<keyword evidence="5" id="KW-1185">Reference proteome</keyword>
<sequence length="793" mass="91054">MSGVEARKPAEIGHKDSIKDFETEQMIEQVKPPSEVAGRPAKKSVRFAGSLDLAAGTNSLPPKELHKRKKRENGEVLGQETTTDEEIQTLKTGGIGLVGSEPKLEHPVFPWQQRRQKRRDVGVVGDRSSTNPLHTTSLTSTATPPTSDILTQQATERSREGEEGRGGADQRTLREPRPVEKSQIESLKAKVKSLETRLELSEQERQSLVERVRTAEEEKRELLGATTKSKELELTSQLDQLRAEVHRLECERDQLKTSVENMKTHSTEEQAAIDKSRSARIQVLEESFQRRGAKWREELETETAHHRERLEQADRDKTDSVLALRKKIEALGLSKTNEIAQLQEIHRSAVADMKREHEMDLNRVKDMHRQEVEALKAAHSHTQRLSELSSQVEETIRAVNGLQARVEQTHRQNLDDSHQNSLTHQQNLKTLEERLGKQYREVESHRELLRSVVGRLETHLRQQAQSLEGERWSLQQESARVKAAERALEEQRNTLLARLEEERRDMTDSKERFLAEQQKLLSECLSERHSLASERARLAAERKTFAEVEKRVARQRQEMEAECAVMSEERARLSMEATGLQQEESRLRSESAHVEQLRLAVERERATLLDKMNLAESSGQEANRLNQSSLALQREGGEKMAAAERLQMGLAEQAEVVKRERRELEERESQLVSERLAFARECREHQENHLQSEFVHSQPTPILTSTRRMSNAFTAELDLSHSFPQPLRPSSSRQKHKEGDDNELSSQQQSSHQEEQSLREERELLATIQHQNSLMLTNHYNRPYLPRNEKLTS</sequence>
<dbReference type="GO" id="GO:0036064">
    <property type="term" value="C:ciliary basal body"/>
    <property type="evidence" value="ECO:0007669"/>
    <property type="project" value="TreeGrafter"/>
</dbReference>
<feature type="coiled-coil region" evidence="1">
    <location>
        <begin position="184"/>
        <end position="265"/>
    </location>
</feature>
<name>A0AA35TG49_GEOBA</name>
<dbReference type="GO" id="GO:0090162">
    <property type="term" value="P:establishment of epithelial cell polarity"/>
    <property type="evidence" value="ECO:0007669"/>
    <property type="project" value="InterPro"/>
</dbReference>
<comment type="caution">
    <text evidence="4">The sequence shown here is derived from an EMBL/GenBank/DDBJ whole genome shotgun (WGS) entry which is preliminary data.</text>
</comment>
<dbReference type="AlphaFoldDB" id="A0AA35TG49"/>
<evidence type="ECO:0000313" key="5">
    <source>
        <dbReference type="Proteomes" id="UP001174909"/>
    </source>
</evidence>
<dbReference type="GO" id="GO:0005814">
    <property type="term" value="C:centriole"/>
    <property type="evidence" value="ECO:0007669"/>
    <property type="project" value="TreeGrafter"/>
</dbReference>
<evidence type="ECO:0000313" key="4">
    <source>
        <dbReference type="EMBL" id="CAI8047354.1"/>
    </source>
</evidence>
<feature type="region of interest" description="Disordered" evidence="2">
    <location>
        <begin position="1"/>
        <end position="184"/>
    </location>
</feature>
<evidence type="ECO:0000259" key="3">
    <source>
        <dbReference type="Pfam" id="PF21007"/>
    </source>
</evidence>
<feature type="compositionally biased region" description="Basic and acidic residues" evidence="2">
    <location>
        <begin position="156"/>
        <end position="183"/>
    </location>
</feature>
<proteinExistence type="predicted"/>
<evidence type="ECO:0000256" key="1">
    <source>
        <dbReference type="SAM" id="Coils"/>
    </source>
</evidence>
<evidence type="ECO:0000256" key="2">
    <source>
        <dbReference type="SAM" id="MobiDB-lite"/>
    </source>
</evidence>
<keyword evidence="1" id="KW-0175">Coiled coil</keyword>
<feature type="compositionally biased region" description="Basic and acidic residues" evidence="2">
    <location>
        <begin position="752"/>
        <end position="764"/>
    </location>
</feature>
<dbReference type="GO" id="GO:0060271">
    <property type="term" value="P:cilium assembly"/>
    <property type="evidence" value="ECO:0007669"/>
    <property type="project" value="InterPro"/>
</dbReference>
<reference evidence="4" key="1">
    <citation type="submission" date="2023-03" db="EMBL/GenBank/DDBJ databases">
        <authorList>
            <person name="Steffen K."/>
            <person name="Cardenas P."/>
        </authorList>
    </citation>
    <scope>NUCLEOTIDE SEQUENCE</scope>
</reference>
<feature type="compositionally biased region" description="Low complexity" evidence="2">
    <location>
        <begin position="132"/>
        <end position="147"/>
    </location>
</feature>
<dbReference type="Pfam" id="PF21007">
    <property type="entry name" value="FBF1"/>
    <property type="match status" value="1"/>
</dbReference>
<organism evidence="4 5">
    <name type="scientific">Geodia barretti</name>
    <name type="common">Barrett's horny sponge</name>
    <dbReference type="NCBI Taxonomy" id="519541"/>
    <lineage>
        <taxon>Eukaryota</taxon>
        <taxon>Metazoa</taxon>
        <taxon>Porifera</taxon>
        <taxon>Demospongiae</taxon>
        <taxon>Heteroscleromorpha</taxon>
        <taxon>Tetractinellida</taxon>
        <taxon>Astrophorina</taxon>
        <taxon>Geodiidae</taxon>
        <taxon>Geodia</taxon>
    </lineage>
</organism>